<dbReference type="AlphaFoldDB" id="A0AA37S2Z4"/>
<proteinExistence type="predicted"/>
<dbReference type="GO" id="GO:0006935">
    <property type="term" value="P:chemotaxis"/>
    <property type="evidence" value="ECO:0007669"/>
    <property type="project" value="InterPro"/>
</dbReference>
<organism evidence="1 2">
    <name type="scientific">Pseudoalteromonas tetraodonis GFC</name>
    <dbReference type="NCBI Taxonomy" id="1315271"/>
    <lineage>
        <taxon>Bacteria</taxon>
        <taxon>Pseudomonadati</taxon>
        <taxon>Pseudomonadota</taxon>
        <taxon>Gammaproteobacteria</taxon>
        <taxon>Alteromonadales</taxon>
        <taxon>Pseudoalteromonadaceae</taxon>
        <taxon>Pseudoalteromonas</taxon>
    </lineage>
</organism>
<reference evidence="1" key="2">
    <citation type="submission" date="2023-01" db="EMBL/GenBank/DDBJ databases">
        <title>Draft genome sequence of Pseudoalteromonas tetraodonis strain NBRC 103034.</title>
        <authorList>
            <person name="Sun Q."/>
            <person name="Mori K."/>
        </authorList>
    </citation>
    <scope>NUCLEOTIDE SEQUENCE</scope>
    <source>
        <strain evidence="1">NBRC 103034</strain>
    </source>
</reference>
<dbReference type="EMBL" id="BSNE01000010">
    <property type="protein sequence ID" value="GLQ02637.1"/>
    <property type="molecule type" value="Genomic_DNA"/>
</dbReference>
<gene>
    <name evidence="1" type="ORF">GCM10007914_15180</name>
</gene>
<dbReference type="SUPFAM" id="SSF50341">
    <property type="entry name" value="CheW-like"/>
    <property type="match status" value="1"/>
</dbReference>
<dbReference type="Gene3D" id="2.40.50.180">
    <property type="entry name" value="CheA-289, Domain 4"/>
    <property type="match status" value="1"/>
</dbReference>
<dbReference type="Gene3D" id="2.30.30.40">
    <property type="entry name" value="SH3 Domains"/>
    <property type="match status" value="1"/>
</dbReference>
<sequence>MDLINFKVGYKTISLKILDILLTEQFHNNLTVLPNDNKSFLGVKDYMGIPTPVFDLGIILNGVSTEHSNRDALKQLKSWQKQLNTWFNQLEQALLSSQNSLNTSQCELADFEQFYMEFKTDNDELKSTMSRFNEPFKSLLQKVEDTIKVHKQKNSKQVLIQLEIVKRHELIQLERLFESAKEQITLDYKPIIVFTTKDGMTPHVGLLVDKVEDNIEYKQEDIKPLDKLTEIGFDIDPQTRNMMHGLIKLADKHSVLIDPSAIFKPKELQTSSNAQEQETEAYGLF</sequence>
<protein>
    <recommendedName>
        <fullName evidence="3">Chemotaxis protein</fullName>
    </recommendedName>
</protein>
<evidence type="ECO:0008006" key="3">
    <source>
        <dbReference type="Google" id="ProtNLM"/>
    </source>
</evidence>
<dbReference type="GO" id="GO:0007165">
    <property type="term" value="P:signal transduction"/>
    <property type="evidence" value="ECO:0007669"/>
    <property type="project" value="InterPro"/>
</dbReference>
<accession>A0AA37S2Z4</accession>
<evidence type="ECO:0000313" key="1">
    <source>
        <dbReference type="EMBL" id="GLQ02637.1"/>
    </source>
</evidence>
<name>A0AA37S2Z4_9GAMM</name>
<dbReference type="InterPro" id="IPR036061">
    <property type="entry name" value="CheW-like_dom_sf"/>
</dbReference>
<comment type="caution">
    <text evidence="1">The sequence shown here is derived from an EMBL/GenBank/DDBJ whole genome shotgun (WGS) entry which is preliminary data.</text>
</comment>
<dbReference type="Proteomes" id="UP001161408">
    <property type="component" value="Unassembled WGS sequence"/>
</dbReference>
<evidence type="ECO:0000313" key="2">
    <source>
        <dbReference type="Proteomes" id="UP001161408"/>
    </source>
</evidence>
<dbReference type="RefSeq" id="WP_096038081.1">
    <property type="nucleotide sequence ID" value="NZ_BJXY01000062.1"/>
</dbReference>
<keyword evidence="2" id="KW-1185">Reference proteome</keyword>
<reference evidence="1" key="1">
    <citation type="journal article" date="2014" name="Int. J. Syst. Evol. Microbiol.">
        <title>Complete genome sequence of Corynebacterium casei LMG S-19264T (=DSM 44701T), isolated from a smear-ripened cheese.</title>
        <authorList>
            <consortium name="US DOE Joint Genome Institute (JGI-PGF)"/>
            <person name="Walter F."/>
            <person name="Albersmeier A."/>
            <person name="Kalinowski J."/>
            <person name="Ruckert C."/>
        </authorList>
    </citation>
    <scope>NUCLEOTIDE SEQUENCE</scope>
    <source>
        <strain evidence="1">NBRC 103034</strain>
    </source>
</reference>